<evidence type="ECO:0000313" key="2">
    <source>
        <dbReference type="EMBL" id="MBA0748181.1"/>
    </source>
</evidence>
<gene>
    <name evidence="2" type="ORF">Gogos_005028</name>
</gene>
<dbReference type="InterPro" id="IPR025558">
    <property type="entry name" value="DUF4283"/>
</dbReference>
<organism evidence="2 3">
    <name type="scientific">Gossypium gossypioides</name>
    <name type="common">Mexican cotton</name>
    <name type="synonym">Selera gossypioides</name>
    <dbReference type="NCBI Taxonomy" id="34282"/>
    <lineage>
        <taxon>Eukaryota</taxon>
        <taxon>Viridiplantae</taxon>
        <taxon>Streptophyta</taxon>
        <taxon>Embryophyta</taxon>
        <taxon>Tracheophyta</taxon>
        <taxon>Spermatophyta</taxon>
        <taxon>Magnoliopsida</taxon>
        <taxon>eudicotyledons</taxon>
        <taxon>Gunneridae</taxon>
        <taxon>Pentapetalae</taxon>
        <taxon>rosids</taxon>
        <taxon>malvids</taxon>
        <taxon>Malvales</taxon>
        <taxon>Malvaceae</taxon>
        <taxon>Malvoideae</taxon>
        <taxon>Gossypium</taxon>
    </lineage>
</organism>
<name>A0A7J9CIA7_GOSGO</name>
<dbReference type="AlphaFoldDB" id="A0A7J9CIA7"/>
<evidence type="ECO:0000313" key="3">
    <source>
        <dbReference type="Proteomes" id="UP000593579"/>
    </source>
</evidence>
<sequence length="290" mass="34524">MEESSGVERLGVDEISLLAEELIQLSVKSSMVVPSEKPTLLCTIWTRKSYNPDSFRSQMKSIWKTRKKFEIQLAGQNLFLIVFETEEDLETIMEGRPWLFRKQLILFDRLEEGSVMEHIERLNRIDSMLEDKSKSIKKTSWKRIRPVVMMNQDEEESVMRKRKSTEIETDEQCMINSREERSKMTKRENKDVHKREITVNLRSFSKSHIDVLIKEDNVAKEWRFTGFYGSPYVSNKNVSWNLLRKLGQDQNYYWLVSGDFNKIMYSFENSGGIPREERRMETFREVLEEF</sequence>
<evidence type="ECO:0000259" key="1">
    <source>
        <dbReference type="Pfam" id="PF14111"/>
    </source>
</evidence>
<comment type="caution">
    <text evidence="2">The sequence shown here is derived from an EMBL/GenBank/DDBJ whole genome shotgun (WGS) entry which is preliminary data.</text>
</comment>
<keyword evidence="3" id="KW-1185">Reference proteome</keyword>
<dbReference type="InterPro" id="IPR036691">
    <property type="entry name" value="Endo/exonu/phosph_ase_sf"/>
</dbReference>
<feature type="domain" description="DUF4283" evidence="1">
    <location>
        <begin position="53"/>
        <end position="114"/>
    </location>
</feature>
<proteinExistence type="predicted"/>
<dbReference type="Pfam" id="PF14111">
    <property type="entry name" value="DUF4283"/>
    <property type="match status" value="1"/>
</dbReference>
<reference evidence="2 3" key="1">
    <citation type="journal article" date="2019" name="Genome Biol. Evol.">
        <title>Insights into the evolution of the New World diploid cottons (Gossypium, subgenus Houzingenia) based on genome sequencing.</title>
        <authorList>
            <person name="Grover C.E."/>
            <person name="Arick M.A. 2nd"/>
            <person name="Thrash A."/>
            <person name="Conover J.L."/>
            <person name="Sanders W.S."/>
            <person name="Peterson D.G."/>
            <person name="Frelichowski J.E."/>
            <person name="Scheffler J.A."/>
            <person name="Scheffler B.E."/>
            <person name="Wendel J.F."/>
        </authorList>
    </citation>
    <scope>NUCLEOTIDE SEQUENCE [LARGE SCALE GENOMIC DNA]</scope>
    <source>
        <strain evidence="2">5</strain>
        <tissue evidence="2">Leaf</tissue>
    </source>
</reference>
<protein>
    <recommendedName>
        <fullName evidence="1">DUF4283 domain-containing protein</fullName>
    </recommendedName>
</protein>
<dbReference type="Proteomes" id="UP000593579">
    <property type="component" value="Unassembled WGS sequence"/>
</dbReference>
<accession>A0A7J9CIA7</accession>
<dbReference type="SUPFAM" id="SSF56219">
    <property type="entry name" value="DNase I-like"/>
    <property type="match status" value="1"/>
</dbReference>
<dbReference type="EMBL" id="JABEZY010000010">
    <property type="protein sequence ID" value="MBA0748181.1"/>
    <property type="molecule type" value="Genomic_DNA"/>
</dbReference>
<dbReference type="OrthoDB" id="995083at2759"/>